<organism evidence="1">
    <name type="scientific">marine metagenome</name>
    <dbReference type="NCBI Taxonomy" id="408172"/>
    <lineage>
        <taxon>unclassified sequences</taxon>
        <taxon>metagenomes</taxon>
        <taxon>ecological metagenomes</taxon>
    </lineage>
</organism>
<sequence>MITLIISASIIGAFLTWRHGAKCYDKGITDAVLLHRNGRLTYKTCLDDNG</sequence>
<dbReference type="AlphaFoldDB" id="A0A381X303"/>
<gene>
    <name evidence="1" type="ORF">METZ01_LOCUS112023</name>
</gene>
<proteinExistence type="predicted"/>
<dbReference type="EMBL" id="UINC01013745">
    <property type="protein sequence ID" value="SVA59169.1"/>
    <property type="molecule type" value="Genomic_DNA"/>
</dbReference>
<accession>A0A381X303</accession>
<evidence type="ECO:0000313" key="1">
    <source>
        <dbReference type="EMBL" id="SVA59169.1"/>
    </source>
</evidence>
<feature type="non-terminal residue" evidence="1">
    <location>
        <position position="50"/>
    </location>
</feature>
<protein>
    <submittedName>
        <fullName evidence="1">Uncharacterized protein</fullName>
    </submittedName>
</protein>
<reference evidence="1" key="1">
    <citation type="submission" date="2018-05" db="EMBL/GenBank/DDBJ databases">
        <authorList>
            <person name="Lanie J.A."/>
            <person name="Ng W.-L."/>
            <person name="Kazmierczak K.M."/>
            <person name="Andrzejewski T.M."/>
            <person name="Davidsen T.M."/>
            <person name="Wayne K.J."/>
            <person name="Tettelin H."/>
            <person name="Glass J.I."/>
            <person name="Rusch D."/>
            <person name="Podicherti R."/>
            <person name="Tsui H.-C.T."/>
            <person name="Winkler M.E."/>
        </authorList>
    </citation>
    <scope>NUCLEOTIDE SEQUENCE</scope>
</reference>
<name>A0A381X303_9ZZZZ</name>